<evidence type="ECO:0008006" key="4">
    <source>
        <dbReference type="Google" id="ProtNLM"/>
    </source>
</evidence>
<dbReference type="AlphaFoldDB" id="S9QMB4"/>
<dbReference type="Proteomes" id="UP000015351">
    <property type="component" value="Unassembled WGS sequence"/>
</dbReference>
<evidence type="ECO:0000313" key="2">
    <source>
        <dbReference type="EMBL" id="EPX80897.1"/>
    </source>
</evidence>
<comment type="caution">
    <text evidence="2">The sequence shown here is derived from an EMBL/GenBank/DDBJ whole genome shotgun (WGS) entry which is preliminary data.</text>
</comment>
<dbReference type="HOGENOM" id="CLU_183057_1_0_5"/>
<protein>
    <recommendedName>
        <fullName evidence="4">CTP synthetase</fullName>
    </recommendedName>
</protein>
<gene>
    <name evidence="2" type="ORF">thalar_01119</name>
</gene>
<organism evidence="2 3">
    <name type="scientific">Litoreibacter arenae DSM 19593</name>
    <dbReference type="NCBI Taxonomy" id="1123360"/>
    <lineage>
        <taxon>Bacteria</taxon>
        <taxon>Pseudomonadati</taxon>
        <taxon>Pseudomonadota</taxon>
        <taxon>Alphaproteobacteria</taxon>
        <taxon>Rhodobacterales</taxon>
        <taxon>Roseobacteraceae</taxon>
        <taxon>Litoreibacter</taxon>
    </lineage>
</organism>
<reference evidence="3" key="1">
    <citation type="journal article" date="2013" name="Stand. Genomic Sci.">
        <title>Genome sequence of the Litoreibacter arenae type strain (DSM 19593(T)), a member of the Roseobacter clade isolated from sea sand.</title>
        <authorList>
            <person name="Riedel T."/>
            <person name="Fiebig A."/>
            <person name="Petersen J."/>
            <person name="Gronow S."/>
            <person name="Kyrpides N.C."/>
            <person name="Goker M."/>
            <person name="Klenk H.P."/>
        </authorList>
    </citation>
    <scope>NUCLEOTIDE SEQUENCE [LARGE SCALE GENOMIC DNA]</scope>
    <source>
        <strain evidence="3">DSM 19593</strain>
    </source>
</reference>
<evidence type="ECO:0000256" key="1">
    <source>
        <dbReference type="SAM" id="Phobius"/>
    </source>
</evidence>
<feature type="transmembrane region" description="Helical" evidence="1">
    <location>
        <begin position="7"/>
        <end position="29"/>
    </location>
</feature>
<keyword evidence="1" id="KW-0472">Membrane</keyword>
<sequence length="62" mass="6694">MFRLAFILYSMIATTIAGTGVIVVLSMGYDTTMPIVIAAAVGFVISIPATWWITKQITSKIV</sequence>
<evidence type="ECO:0000313" key="3">
    <source>
        <dbReference type="Proteomes" id="UP000015351"/>
    </source>
</evidence>
<dbReference type="OrthoDB" id="7510999at2"/>
<feature type="transmembrane region" description="Helical" evidence="1">
    <location>
        <begin position="35"/>
        <end position="54"/>
    </location>
</feature>
<keyword evidence="3" id="KW-1185">Reference proteome</keyword>
<keyword evidence="1" id="KW-0812">Transmembrane</keyword>
<keyword evidence="1" id="KW-1133">Transmembrane helix</keyword>
<name>S9QMB4_9RHOB</name>
<accession>S9QMB4</accession>
<dbReference type="RefSeq" id="WP_021099690.1">
    <property type="nucleotide sequence ID" value="NZ_KE557306.1"/>
</dbReference>
<proteinExistence type="predicted"/>
<dbReference type="STRING" id="1123360.thalar_01119"/>
<dbReference type="EMBL" id="AONI01000008">
    <property type="protein sequence ID" value="EPX80897.1"/>
    <property type="molecule type" value="Genomic_DNA"/>
</dbReference>